<keyword evidence="2" id="KW-1133">Transmembrane helix</keyword>
<sequence length="1261" mass="143484">MADNLDNVSKAEQEIEQQTQQTNQDQDTPAAETQQENTPTNEENNDESNANSNEIQEDNTPQPTQDEATLEPGNGVSVSDETPTISENNEQNSPGASVTGDSNEEIVNQVNGEHPNVQPEEAKTTENNEQNSPGASITGDSNEEIVNQVNEEQPNVQPEEAKTTENKEQNSPGASVTGDSNEEIVNQVNQEQPNVRPEEAETTENIQKQAESIDKVDEPNTKPDQESTATESNQQSNEENSDPNTPKDTAITIEEIPYMSPDLGEITQKYGNIPRDELPQYVPPENNPEVMNLDKLMGAIESGETELESTAEPPTLFARPELQENYKKISELKTKLIDEEFEPYVDNFEREVQDDVLMIGKVSLEEIQEEEMRLKAEHIEYQQQQATMQKKLQEEILLKEEGAKKNVVKYIKEKQKSVRKREAANLQMNRIQQDHLHKSFKRAENQLMTALERRKGEVKTLYGDLIMADNAYGGSKGRRWKVDWDKTPQPIQVKVKCVRAIKDKLPVGRYVVMVSMYDRLGGHVLRWSNLKGQQWGGATLPVSHDGNFFNVDMKFNQSVFTVCPSKPDVRPGMILVFELFILRGEVTPVDRVVGWGCFPICDAKFNIIEGRYKCPLIRGDVDPSIDKHTKIEALLTHDIDYWLGNIYFEVIKLPRYLAGQKEYEVELQFSSNMIAFPDRTRVVEETKDGEKPVFGSRVNLQTDGESRRDSLISAISTGSDSKDNKNDQADEKRVGKIGKSGFQTDPTSVVMSRKLLEGTASEKDDDSDDESDIDETFMQNKDEDFQPIPGEPGLYYKRHLNNPIDVYARKYYTMLPKTQILRTMQKRKLTYQEELEQHTMAVQTPFSNKARPDQDSNEKMDYVGRQFLAELGLSQWRSREFWVMFVMFILVFFARMYAHYIGQYVYIITWLSIFPSRFEFKPYTVTLTYQDSLLHTRQEMLVVLFGPGTDIVIFILLVISSWASQRIFGSFPSLGSKFTIAFGIETILDPLLILIVDCATGRFSSKIEQIGGNYVNGTLIGSKSVVTPVGDAFKLYNHFLNLQQSGAVGILLTSFLYIFTIFIGCAILYMYFLRLHNNGRMLDVYQRLHGGPGDFFIPHDLEISNEELNFICRKAEKWRGEEGERRKVAVYDYVWEEEQMEENEWGEVIESTDKGKRETTTHLSIHSLHLDGLRELYRHFLRLPDGAIVEVFGDMGIVGMDDKVRQAIQRGAQDVENLLGSQPNIRQSQASLRSRKSRPPSRVSLRSQTGDNTSMKDIPPV</sequence>
<keyword evidence="2" id="KW-0472">Membrane</keyword>
<name>B3S430_TRIAD</name>
<dbReference type="RefSeq" id="XP_002115113.1">
    <property type="nucleotide sequence ID" value="XM_002115077.1"/>
</dbReference>
<feature type="compositionally biased region" description="Basic and acidic residues" evidence="1">
    <location>
        <begin position="211"/>
        <end position="225"/>
    </location>
</feature>
<feature type="region of interest" description="Disordered" evidence="1">
    <location>
        <begin position="757"/>
        <end position="788"/>
    </location>
</feature>
<feature type="region of interest" description="Disordered" evidence="1">
    <location>
        <begin position="1226"/>
        <end position="1261"/>
    </location>
</feature>
<feature type="compositionally biased region" description="Low complexity" evidence="1">
    <location>
        <begin position="16"/>
        <end position="54"/>
    </location>
</feature>
<feature type="compositionally biased region" description="Basic and acidic residues" evidence="1">
    <location>
        <begin position="720"/>
        <end position="734"/>
    </location>
</feature>
<feature type="transmembrane region" description="Helical" evidence="2">
    <location>
        <begin position="941"/>
        <end position="963"/>
    </location>
</feature>
<keyword evidence="4" id="KW-1185">Reference proteome</keyword>
<feature type="compositionally biased region" description="Polar residues" evidence="1">
    <location>
        <begin position="226"/>
        <end position="247"/>
    </location>
</feature>
<organism evidence="3 4">
    <name type="scientific">Trichoplax adhaerens</name>
    <name type="common">Trichoplax reptans</name>
    <dbReference type="NCBI Taxonomy" id="10228"/>
    <lineage>
        <taxon>Eukaryota</taxon>
        <taxon>Metazoa</taxon>
        <taxon>Placozoa</taxon>
        <taxon>Uniplacotomia</taxon>
        <taxon>Trichoplacea</taxon>
        <taxon>Trichoplacidae</taxon>
        <taxon>Trichoplax</taxon>
    </lineage>
</organism>
<feature type="compositionally biased region" description="Basic and acidic residues" evidence="1">
    <location>
        <begin position="159"/>
        <end position="168"/>
    </location>
</feature>
<dbReference type="PhylomeDB" id="B3S430"/>
<dbReference type="InterPro" id="IPR031390">
    <property type="entry name" value="OFCC1"/>
</dbReference>
<dbReference type="PANTHER" id="PTHR33862">
    <property type="entry name" value="OROFACIAL CLEFT 1 CANDIDATE GENE 1 PROTEIN"/>
    <property type="match status" value="1"/>
</dbReference>
<feature type="compositionally biased region" description="Polar residues" evidence="1">
    <location>
        <begin position="76"/>
        <end position="111"/>
    </location>
</feature>
<gene>
    <name evidence="3" type="ORF">TRIADDRAFT_58934</name>
</gene>
<feature type="compositionally biased region" description="Polar residues" evidence="1">
    <location>
        <begin position="127"/>
        <end position="140"/>
    </location>
</feature>
<feature type="compositionally biased region" description="Acidic residues" evidence="1">
    <location>
        <begin position="763"/>
        <end position="775"/>
    </location>
</feature>
<dbReference type="KEGG" id="tad:TRIADDRAFT_58934"/>
<dbReference type="CTD" id="6756145"/>
<protein>
    <submittedName>
        <fullName evidence="3">Uncharacterized protein</fullName>
    </submittedName>
</protein>
<feature type="region of interest" description="Disordered" evidence="1">
    <location>
        <begin position="714"/>
        <end position="744"/>
    </location>
</feature>
<feature type="compositionally biased region" description="Low complexity" evidence="1">
    <location>
        <begin position="144"/>
        <end position="158"/>
    </location>
</feature>
<evidence type="ECO:0000256" key="2">
    <source>
        <dbReference type="SAM" id="Phobius"/>
    </source>
</evidence>
<feature type="compositionally biased region" description="Polar residues" evidence="1">
    <location>
        <begin position="58"/>
        <end position="67"/>
    </location>
</feature>
<dbReference type="HOGENOM" id="CLU_006867_0_0_1"/>
<dbReference type="STRING" id="10228.B3S430"/>
<dbReference type="Proteomes" id="UP000009022">
    <property type="component" value="Unassembled WGS sequence"/>
</dbReference>
<feature type="compositionally biased region" description="Polar residues" evidence="1">
    <location>
        <begin position="169"/>
        <end position="193"/>
    </location>
</feature>
<dbReference type="OMA" id="EVCVCCL"/>
<evidence type="ECO:0000256" key="1">
    <source>
        <dbReference type="SAM" id="MobiDB-lite"/>
    </source>
</evidence>
<accession>B3S430</accession>
<feature type="transmembrane region" description="Helical" evidence="2">
    <location>
        <begin position="1047"/>
        <end position="1072"/>
    </location>
</feature>
<feature type="transmembrane region" description="Helical" evidence="2">
    <location>
        <begin position="881"/>
        <end position="898"/>
    </location>
</feature>
<evidence type="ECO:0000313" key="4">
    <source>
        <dbReference type="Proteomes" id="UP000009022"/>
    </source>
</evidence>
<feature type="region of interest" description="Disordered" evidence="1">
    <location>
        <begin position="1"/>
        <end position="260"/>
    </location>
</feature>
<keyword evidence="2" id="KW-0812">Transmembrane</keyword>
<dbReference type="AlphaFoldDB" id="B3S430"/>
<dbReference type="PANTHER" id="PTHR33862:SF3">
    <property type="entry name" value="OROFACIAL CLEFT 1 CANDIDATE GENE 1 PROTEIN"/>
    <property type="match status" value="1"/>
</dbReference>
<reference evidence="3 4" key="1">
    <citation type="journal article" date="2008" name="Nature">
        <title>The Trichoplax genome and the nature of placozoans.</title>
        <authorList>
            <person name="Srivastava M."/>
            <person name="Begovic E."/>
            <person name="Chapman J."/>
            <person name="Putnam N.H."/>
            <person name="Hellsten U."/>
            <person name="Kawashima T."/>
            <person name="Kuo A."/>
            <person name="Mitros T."/>
            <person name="Salamov A."/>
            <person name="Carpenter M.L."/>
            <person name="Signorovitch A.Y."/>
            <person name="Moreno M.A."/>
            <person name="Kamm K."/>
            <person name="Grimwood J."/>
            <person name="Schmutz J."/>
            <person name="Shapiro H."/>
            <person name="Grigoriev I.V."/>
            <person name="Buss L.W."/>
            <person name="Schierwater B."/>
            <person name="Dellaporta S.L."/>
            <person name="Rokhsar D.S."/>
        </authorList>
    </citation>
    <scope>NUCLEOTIDE SEQUENCE [LARGE SCALE GENOMIC DNA]</scope>
    <source>
        <strain evidence="3 4">Grell-BS-1999</strain>
    </source>
</reference>
<evidence type="ECO:0000313" key="3">
    <source>
        <dbReference type="EMBL" id="EDV22569.1"/>
    </source>
</evidence>
<dbReference type="EMBL" id="DS985249">
    <property type="protein sequence ID" value="EDV22569.1"/>
    <property type="molecule type" value="Genomic_DNA"/>
</dbReference>
<dbReference type="OrthoDB" id="347244at2759"/>
<dbReference type="eggNOG" id="ENOG502QRVX">
    <property type="taxonomic scope" value="Eukaryota"/>
</dbReference>
<dbReference type="GeneID" id="6756145"/>
<proteinExistence type="predicted"/>
<dbReference type="InParanoid" id="B3S430"/>